<keyword evidence="7 11" id="KW-0274">FAD</keyword>
<feature type="binding site" evidence="11">
    <location>
        <position position="48"/>
    </location>
    <ligand>
        <name>NADP(+)</name>
        <dbReference type="ChEBI" id="CHEBI:58349"/>
    </ligand>
</feature>
<dbReference type="InterPro" id="IPR020541">
    <property type="entry name" value="Chorismate_synthase_CS"/>
</dbReference>
<evidence type="ECO:0000256" key="2">
    <source>
        <dbReference type="ARBA" id="ARBA00008014"/>
    </source>
</evidence>
<feature type="binding site" evidence="11">
    <location>
        <begin position="125"/>
        <end position="127"/>
    </location>
    <ligand>
        <name>FMN</name>
        <dbReference type="ChEBI" id="CHEBI:58210"/>
    </ligand>
</feature>
<comment type="catalytic activity">
    <reaction evidence="11">
        <text>5-O-(1-carboxyvinyl)-3-phosphoshikimate = chorismate + phosphate</text>
        <dbReference type="Rhea" id="RHEA:21020"/>
        <dbReference type="ChEBI" id="CHEBI:29748"/>
        <dbReference type="ChEBI" id="CHEBI:43474"/>
        <dbReference type="ChEBI" id="CHEBI:57701"/>
        <dbReference type="EC" id="4.2.3.5"/>
    </reaction>
</comment>
<dbReference type="HAMAP" id="MF_00300">
    <property type="entry name" value="Chorismate_synth"/>
    <property type="match status" value="1"/>
</dbReference>
<dbReference type="NCBIfam" id="NF003793">
    <property type="entry name" value="PRK05382.1"/>
    <property type="match status" value="1"/>
</dbReference>
<evidence type="ECO:0000256" key="9">
    <source>
        <dbReference type="ARBA" id="ARBA00023141"/>
    </source>
</evidence>
<evidence type="ECO:0000256" key="7">
    <source>
        <dbReference type="ARBA" id="ARBA00022827"/>
    </source>
</evidence>
<protein>
    <recommendedName>
        <fullName evidence="3 11">Chorismate synthase</fullName>
        <shortName evidence="11">CS</shortName>
        <ecNumber evidence="3 11">4.2.3.5</ecNumber>
    </recommendedName>
    <alternativeName>
        <fullName evidence="11">5-enolpyruvylshikimate-3-phosphate phospholyase</fullName>
    </alternativeName>
</protein>
<sequence length="355" mass="38345">MAGNTFGDMFKITTFGESHGEAVGVIVDGVTPGVEIDEQYIQIQMDRRKPGQSSVTSPRKEYDIIRILSGIYEGKTTGTPLFIILQNTDMRPEAYTDIQHAFRPGHADFTYLKKYGIRDHRGSGRASGRETAGRVAAGAVARKLLENRGISIIAYSQEIGGIRCNTFDESIIEKNDVRACDPQAAEAMIEKIQYLSSIGDSCGGIVECRIRGLSPGIGEPVFDKLDAELAKAMLSIGAVKGIEFGAGFAAADMLGSEHNDQMDATGFLSNHSGGIVGGISTGEEIIFRVAVKPTSSISLPQQTVRTNGEEQTIVTKGRHDPCICPRIIPVVEAMACLVIEDQYKRQAALHDKSSF</sequence>
<evidence type="ECO:0000313" key="12">
    <source>
        <dbReference type="EMBL" id="MBP1989938.1"/>
    </source>
</evidence>
<keyword evidence="5 11" id="KW-0285">Flavoprotein</keyword>
<evidence type="ECO:0000256" key="6">
    <source>
        <dbReference type="ARBA" id="ARBA00022643"/>
    </source>
</evidence>
<reference evidence="12 13" key="1">
    <citation type="submission" date="2021-03" db="EMBL/GenBank/DDBJ databases">
        <title>Genomic Encyclopedia of Type Strains, Phase IV (KMG-IV): sequencing the most valuable type-strain genomes for metagenomic binning, comparative biology and taxonomic classification.</title>
        <authorList>
            <person name="Goeker M."/>
        </authorList>
    </citation>
    <scope>NUCLEOTIDE SEQUENCE [LARGE SCALE GENOMIC DNA]</scope>
    <source>
        <strain evidence="12 13">DSM 26048</strain>
    </source>
</reference>
<comment type="caution">
    <text evidence="12">The sequence shown here is derived from an EMBL/GenBank/DDBJ whole genome shotgun (WGS) entry which is preliminary data.</text>
</comment>
<dbReference type="RefSeq" id="WP_209970708.1">
    <property type="nucleotide sequence ID" value="NZ_JAGGLB010000003.1"/>
</dbReference>
<evidence type="ECO:0000256" key="5">
    <source>
        <dbReference type="ARBA" id="ARBA00022630"/>
    </source>
</evidence>
<comment type="caution">
    <text evidence="11">Lacks conserved residue(s) required for the propagation of feature annotation.</text>
</comment>
<dbReference type="Proteomes" id="UP001519287">
    <property type="component" value="Unassembled WGS sequence"/>
</dbReference>
<dbReference type="Pfam" id="PF01264">
    <property type="entry name" value="Chorismate_synt"/>
    <property type="match status" value="1"/>
</dbReference>
<evidence type="ECO:0000256" key="1">
    <source>
        <dbReference type="ARBA" id="ARBA00005044"/>
    </source>
</evidence>
<keyword evidence="9 11" id="KW-0057">Aromatic amino acid biosynthesis</keyword>
<evidence type="ECO:0000256" key="4">
    <source>
        <dbReference type="ARBA" id="ARBA00022605"/>
    </source>
</evidence>
<dbReference type="InterPro" id="IPR000453">
    <property type="entry name" value="Chorismate_synth"/>
</dbReference>
<feature type="binding site" evidence="11">
    <location>
        <begin position="292"/>
        <end position="296"/>
    </location>
    <ligand>
        <name>FMN</name>
        <dbReference type="ChEBI" id="CHEBI:58210"/>
    </ligand>
</feature>
<evidence type="ECO:0000256" key="8">
    <source>
        <dbReference type="ARBA" id="ARBA00022857"/>
    </source>
</evidence>
<evidence type="ECO:0000256" key="10">
    <source>
        <dbReference type="ARBA" id="ARBA00023239"/>
    </source>
</evidence>
<dbReference type="PROSITE" id="PS00789">
    <property type="entry name" value="CHORISMATE_SYNTHASE_3"/>
    <property type="match status" value="1"/>
</dbReference>
<organism evidence="12 13">
    <name type="scientific">Paenibacillus eucommiae</name>
    <dbReference type="NCBI Taxonomy" id="1355755"/>
    <lineage>
        <taxon>Bacteria</taxon>
        <taxon>Bacillati</taxon>
        <taxon>Bacillota</taxon>
        <taxon>Bacilli</taxon>
        <taxon>Bacillales</taxon>
        <taxon>Paenibacillaceae</taxon>
        <taxon>Paenibacillus</taxon>
    </lineage>
</organism>
<dbReference type="PROSITE" id="PS00788">
    <property type="entry name" value="CHORISMATE_SYNTHASE_2"/>
    <property type="match status" value="1"/>
</dbReference>
<dbReference type="SUPFAM" id="SSF103263">
    <property type="entry name" value="Chorismate synthase, AroC"/>
    <property type="match status" value="1"/>
</dbReference>
<comment type="similarity">
    <text evidence="2 11">Belongs to the chorismate synthase family.</text>
</comment>
<comment type="subunit">
    <text evidence="11">Homotetramer.</text>
</comment>
<accession>A0ABS4IQZ6</accession>
<keyword evidence="4 11" id="KW-0028">Amino-acid biosynthesis</keyword>
<feature type="binding site" evidence="11">
    <location>
        <position position="318"/>
    </location>
    <ligand>
        <name>FMN</name>
        <dbReference type="ChEBI" id="CHEBI:58210"/>
    </ligand>
</feature>
<evidence type="ECO:0000256" key="11">
    <source>
        <dbReference type="HAMAP-Rule" id="MF_00300"/>
    </source>
</evidence>
<dbReference type="EC" id="4.2.3.5" evidence="3 11"/>
<gene>
    <name evidence="11" type="primary">aroC</name>
    <name evidence="12" type="ORF">J2Z66_001536</name>
</gene>
<evidence type="ECO:0000313" key="13">
    <source>
        <dbReference type="Proteomes" id="UP001519287"/>
    </source>
</evidence>
<dbReference type="EMBL" id="JAGGLB010000003">
    <property type="protein sequence ID" value="MBP1989938.1"/>
    <property type="molecule type" value="Genomic_DNA"/>
</dbReference>
<comment type="function">
    <text evidence="11">Catalyzes the anti-1,4-elimination of the C-3 phosphate and the C-6 proR hydrogen from 5-enolpyruvylshikimate-3-phosphate (EPSP) to yield chorismate, which is the branch point compound that serves as the starting substrate for the three terminal pathways of aromatic amino acid biosynthesis. This reaction introduces a second double bond into the aromatic ring system.</text>
</comment>
<dbReference type="InterPro" id="IPR035904">
    <property type="entry name" value="Chorismate_synth_AroC_sf"/>
</dbReference>
<dbReference type="PANTHER" id="PTHR21085:SF0">
    <property type="entry name" value="CHORISMATE SYNTHASE"/>
    <property type="match status" value="1"/>
</dbReference>
<dbReference type="PANTHER" id="PTHR21085">
    <property type="entry name" value="CHORISMATE SYNTHASE"/>
    <property type="match status" value="1"/>
</dbReference>
<evidence type="ECO:0000256" key="3">
    <source>
        <dbReference type="ARBA" id="ARBA00013036"/>
    </source>
</evidence>
<comment type="pathway">
    <text evidence="1 11">Metabolic intermediate biosynthesis; chorismate biosynthesis; chorismate from D-erythrose 4-phosphate and phosphoenolpyruvate: step 7/7.</text>
</comment>
<keyword evidence="13" id="KW-1185">Reference proteome</keyword>
<comment type="cofactor">
    <cofactor evidence="11">
        <name>FMNH2</name>
        <dbReference type="ChEBI" id="CHEBI:57618"/>
    </cofactor>
    <text evidence="11">Reduced FMN (FMNH(2)).</text>
</comment>
<dbReference type="Gene3D" id="3.60.150.10">
    <property type="entry name" value="Chorismate synthase AroC"/>
    <property type="match status" value="1"/>
</dbReference>
<dbReference type="GO" id="GO:0004107">
    <property type="term" value="F:chorismate synthase activity"/>
    <property type="evidence" value="ECO:0007669"/>
    <property type="project" value="UniProtKB-EC"/>
</dbReference>
<dbReference type="NCBIfam" id="TIGR00033">
    <property type="entry name" value="aroC"/>
    <property type="match status" value="1"/>
</dbReference>
<dbReference type="CDD" id="cd07304">
    <property type="entry name" value="Chorismate_synthase"/>
    <property type="match status" value="1"/>
</dbReference>
<feature type="binding site" evidence="11">
    <location>
        <position position="277"/>
    </location>
    <ligand>
        <name>FMN</name>
        <dbReference type="ChEBI" id="CHEBI:58210"/>
    </ligand>
</feature>
<proteinExistence type="inferred from homology"/>
<keyword evidence="6 11" id="KW-0288">FMN</keyword>
<keyword evidence="8 11" id="KW-0521">NADP</keyword>
<name>A0ABS4IQZ6_9BACL</name>
<keyword evidence="10 11" id="KW-0456">Lyase</keyword>
<dbReference type="PIRSF" id="PIRSF001456">
    <property type="entry name" value="Chorismate_synth"/>
    <property type="match status" value="1"/>
</dbReference>